<dbReference type="Proteomes" id="UP000266745">
    <property type="component" value="Chromosome"/>
</dbReference>
<name>A0A3G1B1D8_9ARCH</name>
<accession>A0A3G1B1D8</accession>
<organism evidence="2 3">
    <name type="scientific">Candidatus Nitrosotenuis cloacae</name>
    <dbReference type="NCBI Taxonomy" id="1603555"/>
    <lineage>
        <taxon>Archaea</taxon>
        <taxon>Nitrososphaerota</taxon>
        <taxon>Candidatus Nitrosotenuis</taxon>
    </lineage>
</organism>
<dbReference type="OrthoDB" id="7490at2157"/>
<protein>
    <recommendedName>
        <fullName evidence="1">PIN domain-containing protein</fullName>
    </recommendedName>
</protein>
<dbReference type="InterPro" id="IPR002716">
    <property type="entry name" value="PIN_dom"/>
</dbReference>
<dbReference type="KEGG" id="tah:SU86_002585"/>
<dbReference type="InterPro" id="IPR029060">
    <property type="entry name" value="PIN-like_dom_sf"/>
</dbReference>
<dbReference type="SUPFAM" id="SSF88723">
    <property type="entry name" value="PIN domain-like"/>
    <property type="match status" value="1"/>
</dbReference>
<dbReference type="EMBL" id="CP011097">
    <property type="protein sequence ID" value="AJZ75452.1"/>
    <property type="molecule type" value="Genomic_DNA"/>
</dbReference>
<dbReference type="PANTHER" id="PTHR39677:SF4">
    <property type="entry name" value="RIBONUCLEASE VAPC6"/>
    <property type="match status" value="1"/>
</dbReference>
<feature type="domain" description="PIN" evidence="1">
    <location>
        <begin position="7"/>
        <end position="123"/>
    </location>
</feature>
<proteinExistence type="predicted"/>
<evidence type="ECO:0000313" key="3">
    <source>
        <dbReference type="Proteomes" id="UP000266745"/>
    </source>
</evidence>
<dbReference type="Pfam" id="PF01850">
    <property type="entry name" value="PIN"/>
    <property type="match status" value="1"/>
</dbReference>
<gene>
    <name evidence="2" type="ORF">SU86_002585</name>
</gene>
<evidence type="ECO:0000313" key="2">
    <source>
        <dbReference type="EMBL" id="AJZ75452.1"/>
    </source>
</evidence>
<dbReference type="RefSeq" id="WP_048188085.1">
    <property type="nucleotide sequence ID" value="NZ_CP011097.1"/>
</dbReference>
<evidence type="ECO:0000259" key="1">
    <source>
        <dbReference type="Pfam" id="PF01850"/>
    </source>
</evidence>
<reference evidence="2 3" key="1">
    <citation type="journal article" date="2016" name="Sci. Rep.">
        <title>A novel ammonia-oxidizing archaeon from wastewater treatment plant: Its enrichment, physiological and genomic characteristics.</title>
        <authorList>
            <person name="Li Y."/>
            <person name="Ding K."/>
            <person name="Wen X."/>
            <person name="Zhang B."/>
            <person name="Shen B."/>
            <person name="Yang Y."/>
        </authorList>
    </citation>
    <scope>NUCLEOTIDE SEQUENCE [LARGE SCALE GENOMIC DNA]</scope>
    <source>
        <strain evidence="2 3">SAT1</strain>
    </source>
</reference>
<dbReference type="Gene3D" id="3.40.50.1010">
    <property type="entry name" value="5'-nuclease"/>
    <property type="match status" value="1"/>
</dbReference>
<sequence>MESLQTVVLDTNVIIKEIQEGRILKPIAKRMKKYKSKLVMPEIILGEVGKVTGSDPITTMERVYQYCKHPIMMDKTNEILSESQRITEKYYECHRSDSLILATAKVTGSTLVSFDRDLLQTAKMEGVQAFLPRNYIRWG</sequence>
<dbReference type="AlphaFoldDB" id="A0A3G1B1D8"/>
<dbReference type="STRING" id="1603555.SU86_002585"/>
<dbReference type="GeneID" id="24875275"/>
<keyword evidence="3" id="KW-1185">Reference proteome</keyword>
<dbReference type="PANTHER" id="PTHR39677">
    <property type="entry name" value="RIBONUCLEASE VAPC6"/>
    <property type="match status" value="1"/>
</dbReference>